<protein>
    <submittedName>
        <fullName evidence="1">Uncharacterized protein</fullName>
    </submittedName>
</protein>
<dbReference type="EMBL" id="LS398110">
    <property type="protein sequence ID" value="SPP93645.1"/>
    <property type="molecule type" value="Genomic_DNA"/>
</dbReference>
<sequence>MLWKFLAGCEGELRGFGRLVIGRHGVAMRTAGATGLGAGAEGFVDDRLDGPGTATAFGTTAEASVDLLGMAHGVLGLGDGGADIIIAQHVTGTNDHGSGRSFGDAPSSIFNRLAGCKRKNWYLKLFQTGPVDSLERL</sequence>
<accession>A0A2U3PWW4</accession>
<organism evidence="1 2">
    <name type="scientific">Bradyrhizobium vignae</name>
    <dbReference type="NCBI Taxonomy" id="1549949"/>
    <lineage>
        <taxon>Bacteria</taxon>
        <taxon>Pseudomonadati</taxon>
        <taxon>Pseudomonadota</taxon>
        <taxon>Alphaproteobacteria</taxon>
        <taxon>Hyphomicrobiales</taxon>
        <taxon>Nitrobacteraceae</taxon>
        <taxon>Bradyrhizobium</taxon>
    </lineage>
</organism>
<name>A0A2U3PWW4_9BRAD</name>
<dbReference type="KEGG" id="bvz:BRAD3257_2576"/>
<evidence type="ECO:0000313" key="2">
    <source>
        <dbReference type="Proteomes" id="UP000246085"/>
    </source>
</evidence>
<proteinExistence type="predicted"/>
<dbReference type="AlphaFoldDB" id="A0A2U3PWW4"/>
<dbReference type="Proteomes" id="UP000246085">
    <property type="component" value="Chromosome BRAD3257"/>
</dbReference>
<reference evidence="1 2" key="1">
    <citation type="submission" date="2018-03" db="EMBL/GenBank/DDBJ databases">
        <authorList>
            <person name="Gully D."/>
        </authorList>
    </citation>
    <scope>NUCLEOTIDE SEQUENCE [LARGE SCALE GENOMIC DNA]</scope>
    <source>
        <strain evidence="1">ORS3257</strain>
    </source>
</reference>
<gene>
    <name evidence="1" type="ORF">BRAD3257_2576</name>
</gene>
<evidence type="ECO:0000313" key="1">
    <source>
        <dbReference type="EMBL" id="SPP93645.1"/>
    </source>
</evidence>